<sequence length="236" mass="26598">MTTPPTPHQNPSPDAGPAKKHPESVYYMLRMWLLAVVLEAIHQLLTVAIGFTNVDGLVSMVHKQLEEADQPLSEPLARVAAYGSIVVGGLIALAIVGVLLWMLHILRKGTKRAGVARRIWFAFSIYFTLRLLLTFLATPAGSKAPDWLIMLDGMLVILTGVAAILGLIFSLRRDTLDYTGELEQLKQLEREQRAAWEEKRREKQDKDKDKEKEKQKKQDDQDRGTRGSDWKSGWGR</sequence>
<feature type="transmembrane region" description="Helical" evidence="2">
    <location>
        <begin position="147"/>
        <end position="169"/>
    </location>
</feature>
<evidence type="ECO:0000313" key="3">
    <source>
        <dbReference type="EMBL" id="WCZ31727.1"/>
    </source>
</evidence>
<name>A0ABY7U8A8_9CORY</name>
<dbReference type="RefSeq" id="WP_022863388.1">
    <property type="nucleotide sequence ID" value="NZ_ATVG01000010.1"/>
</dbReference>
<keyword evidence="4" id="KW-1185">Reference proteome</keyword>
<feature type="transmembrane region" description="Helical" evidence="2">
    <location>
        <begin position="118"/>
        <end position="141"/>
    </location>
</feature>
<gene>
    <name evidence="3" type="ORF">CMASS_01320</name>
</gene>
<feature type="region of interest" description="Disordered" evidence="1">
    <location>
        <begin position="196"/>
        <end position="236"/>
    </location>
</feature>
<evidence type="ECO:0000256" key="2">
    <source>
        <dbReference type="SAM" id="Phobius"/>
    </source>
</evidence>
<proteinExistence type="predicted"/>
<accession>A0ABY7U8A8</accession>
<feature type="transmembrane region" description="Helical" evidence="2">
    <location>
        <begin position="29"/>
        <end position="51"/>
    </location>
</feature>
<feature type="transmembrane region" description="Helical" evidence="2">
    <location>
        <begin position="79"/>
        <end position="106"/>
    </location>
</feature>
<keyword evidence="2" id="KW-0472">Membrane</keyword>
<organism evidence="3 4">
    <name type="scientific">Corynebacterium massiliense DSM 45435</name>
    <dbReference type="NCBI Taxonomy" id="1121364"/>
    <lineage>
        <taxon>Bacteria</taxon>
        <taxon>Bacillati</taxon>
        <taxon>Actinomycetota</taxon>
        <taxon>Actinomycetes</taxon>
        <taxon>Mycobacteriales</taxon>
        <taxon>Corynebacteriaceae</taxon>
        <taxon>Corynebacterium</taxon>
    </lineage>
</organism>
<evidence type="ECO:0000313" key="4">
    <source>
        <dbReference type="Proteomes" id="UP001220064"/>
    </source>
</evidence>
<protein>
    <submittedName>
        <fullName evidence="3">Uncharacterized protein</fullName>
    </submittedName>
</protein>
<dbReference type="EMBL" id="CP063189">
    <property type="protein sequence ID" value="WCZ31727.1"/>
    <property type="molecule type" value="Genomic_DNA"/>
</dbReference>
<keyword evidence="2" id="KW-0812">Transmembrane</keyword>
<feature type="compositionally biased region" description="Basic and acidic residues" evidence="1">
    <location>
        <begin position="196"/>
        <end position="229"/>
    </location>
</feature>
<reference evidence="3 4" key="1">
    <citation type="submission" date="2020-10" db="EMBL/GenBank/DDBJ databases">
        <title>Complete genome sequence of Corynebacterium massiliense DSM 45435, type strain of Corynebacterium massiliense.</title>
        <authorList>
            <person name="Busche T."/>
            <person name="Kalinowski J."/>
            <person name="Ruckert C."/>
        </authorList>
    </citation>
    <scope>NUCLEOTIDE SEQUENCE [LARGE SCALE GENOMIC DNA]</scope>
    <source>
        <strain evidence="3 4">DSM 45435</strain>
    </source>
</reference>
<evidence type="ECO:0000256" key="1">
    <source>
        <dbReference type="SAM" id="MobiDB-lite"/>
    </source>
</evidence>
<keyword evidence="2" id="KW-1133">Transmembrane helix</keyword>
<dbReference type="Proteomes" id="UP001220064">
    <property type="component" value="Chromosome"/>
</dbReference>